<dbReference type="RefSeq" id="WP_308135123.1">
    <property type="nucleotide sequence ID" value="NZ_CP133197.1"/>
</dbReference>
<reference evidence="2 3" key="1">
    <citation type="submission" date="2023-08" db="EMBL/GenBank/DDBJ databases">
        <title>New molecular markers tilS and rpoB for phylogenetic and monitoring studies of the genus Thiothrix biodiversity.</title>
        <authorList>
            <person name="Ravin N.V."/>
            <person name="Smolyakov D."/>
            <person name="Markov N.D."/>
            <person name="Beletsky A.V."/>
            <person name="Mardanov A.V."/>
            <person name="Rudenko T.S."/>
            <person name="Grabovich M.Y."/>
        </authorList>
    </citation>
    <scope>NUCLEOTIDE SEQUENCE</scope>
    <source>
        <strain evidence="2">DNT52</strain>
        <strain evidence="1 3">H33</strain>
    </source>
</reference>
<evidence type="ECO:0000313" key="1">
    <source>
        <dbReference type="EMBL" id="MDQ5769229.1"/>
    </source>
</evidence>
<name>A0AA51R231_9GAMM</name>
<dbReference type="EMBL" id="JAVFKN010000014">
    <property type="protein sequence ID" value="MDQ5769229.1"/>
    <property type="molecule type" value="Genomic_DNA"/>
</dbReference>
<accession>A0AA51R231</accession>
<dbReference type="Proteomes" id="UP001229862">
    <property type="component" value="Chromosome"/>
</dbReference>
<keyword evidence="3" id="KW-1185">Reference proteome</keyword>
<evidence type="ECO:0000313" key="3">
    <source>
        <dbReference type="Proteomes" id="UP001223336"/>
    </source>
</evidence>
<evidence type="ECO:0000313" key="2">
    <source>
        <dbReference type="EMBL" id="WML87384.1"/>
    </source>
</evidence>
<sequence length="147" mass="15552">MSFGLLYSGGRPPAFGWQAGKEQRIFSFTSPSGCVPGMALLENSDPFSQLPNSVNTNPGNEFTNVGWLGGNAYTGNYGGAVQCETAATLPEPIISAIPACEKNAAKLGGISRQIQILSTLLNRLSVSTQRTNLQQQLDALRSALKCS</sequence>
<gene>
    <name evidence="1" type="ORF">RCC75_11860</name>
    <name evidence="2" type="ORF">RCG00_03270</name>
</gene>
<dbReference type="Proteomes" id="UP001223336">
    <property type="component" value="Unassembled WGS sequence"/>
</dbReference>
<proteinExistence type="predicted"/>
<protein>
    <submittedName>
        <fullName evidence="2">Uncharacterized protein</fullName>
    </submittedName>
</protein>
<dbReference type="AlphaFoldDB" id="A0AA51R231"/>
<dbReference type="EMBL" id="CP133217">
    <property type="protein sequence ID" value="WML87384.1"/>
    <property type="molecule type" value="Genomic_DNA"/>
</dbReference>
<organism evidence="2">
    <name type="scientific">Thiothrix subterranea</name>
    <dbReference type="NCBI Taxonomy" id="2735563"/>
    <lineage>
        <taxon>Bacteria</taxon>
        <taxon>Pseudomonadati</taxon>
        <taxon>Pseudomonadota</taxon>
        <taxon>Gammaproteobacteria</taxon>
        <taxon>Thiotrichales</taxon>
        <taxon>Thiotrichaceae</taxon>
        <taxon>Thiothrix</taxon>
    </lineage>
</organism>